<dbReference type="InParanoid" id="A0A1V8SFW9"/>
<dbReference type="Gene3D" id="2.20.25.10">
    <property type="match status" value="1"/>
</dbReference>
<feature type="region of interest" description="Disordered" evidence="1">
    <location>
        <begin position="145"/>
        <end position="170"/>
    </location>
</feature>
<dbReference type="STRING" id="1507870.A0A1V8SFW9"/>
<keyword evidence="4" id="KW-1185">Reference proteome</keyword>
<dbReference type="AlphaFoldDB" id="A0A1V8SFW9"/>
<evidence type="ECO:0000313" key="3">
    <source>
        <dbReference type="EMBL" id="OQN98026.1"/>
    </source>
</evidence>
<dbReference type="SMART" id="SM00661">
    <property type="entry name" value="RPOL9"/>
    <property type="match status" value="1"/>
</dbReference>
<dbReference type="Proteomes" id="UP000192596">
    <property type="component" value="Unassembled WGS sequence"/>
</dbReference>
<name>A0A1V8SFW9_9PEZI</name>
<evidence type="ECO:0000256" key="1">
    <source>
        <dbReference type="SAM" id="MobiDB-lite"/>
    </source>
</evidence>
<sequence>MTSYDTDDIGADMHEEGSKKISFRFCRECSNMLYPNANNHDNTLMFSCKSCQYSEEARAACVYRNSLQEQIAETAGNVEDVAQDPTVGDDPYVMPTDSFMEGGDADDDDPMPEMCTFCGQEILCPLCGQASDGYVALEVDDPEQKMGGAVEEEELVEAEKRERTMSSAGT</sequence>
<dbReference type="EMBL" id="NAJO01000049">
    <property type="protein sequence ID" value="OQN98026.1"/>
    <property type="molecule type" value="Genomic_DNA"/>
</dbReference>
<dbReference type="GO" id="GO:0006351">
    <property type="term" value="P:DNA-templated transcription"/>
    <property type="evidence" value="ECO:0007669"/>
    <property type="project" value="InterPro"/>
</dbReference>
<proteinExistence type="predicted"/>
<evidence type="ECO:0000259" key="2">
    <source>
        <dbReference type="SMART" id="SM00661"/>
    </source>
</evidence>
<protein>
    <recommendedName>
        <fullName evidence="2">DNA-directed RNA polymerase II subunit RPB9-like zinc ribbon domain-containing protein</fullName>
    </recommendedName>
</protein>
<organism evidence="3 4">
    <name type="scientific">Cryoendolithus antarcticus</name>
    <dbReference type="NCBI Taxonomy" id="1507870"/>
    <lineage>
        <taxon>Eukaryota</taxon>
        <taxon>Fungi</taxon>
        <taxon>Dikarya</taxon>
        <taxon>Ascomycota</taxon>
        <taxon>Pezizomycotina</taxon>
        <taxon>Dothideomycetes</taxon>
        <taxon>Dothideomycetidae</taxon>
        <taxon>Cladosporiales</taxon>
        <taxon>Cladosporiaceae</taxon>
        <taxon>Cryoendolithus</taxon>
    </lineage>
</organism>
<reference evidence="4" key="1">
    <citation type="submission" date="2017-03" db="EMBL/GenBank/DDBJ databases">
        <title>Genomes of endolithic fungi from Antarctica.</title>
        <authorList>
            <person name="Coleine C."/>
            <person name="Masonjones S."/>
            <person name="Stajich J.E."/>
        </authorList>
    </citation>
    <scope>NUCLEOTIDE SEQUENCE [LARGE SCALE GENOMIC DNA]</scope>
    <source>
        <strain evidence="4">CCFEE 5527</strain>
    </source>
</reference>
<comment type="caution">
    <text evidence="3">The sequence shown here is derived from an EMBL/GenBank/DDBJ whole genome shotgun (WGS) entry which is preliminary data.</text>
</comment>
<dbReference type="SUPFAM" id="SSF57783">
    <property type="entry name" value="Zinc beta-ribbon"/>
    <property type="match status" value="1"/>
</dbReference>
<accession>A0A1V8SFW9</accession>
<feature type="domain" description="DNA-directed RNA polymerase II subunit RPB9-like zinc ribbon" evidence="2">
    <location>
        <begin position="24"/>
        <end position="77"/>
    </location>
</feature>
<dbReference type="Pfam" id="PF02150">
    <property type="entry name" value="Zn_ribbon_RPB9"/>
    <property type="match status" value="1"/>
</dbReference>
<evidence type="ECO:0000313" key="4">
    <source>
        <dbReference type="Proteomes" id="UP000192596"/>
    </source>
</evidence>
<dbReference type="OrthoDB" id="282270at2759"/>
<gene>
    <name evidence="3" type="ORF">B0A48_16332</name>
</gene>
<dbReference type="InterPro" id="IPR001529">
    <property type="entry name" value="Zn_ribbon_RPB9"/>
</dbReference>